<dbReference type="InterPro" id="IPR051532">
    <property type="entry name" value="Ester_Hydrolysis_Enzymes"/>
</dbReference>
<proteinExistence type="predicted"/>
<dbReference type="CDD" id="cd00229">
    <property type="entry name" value="SGNH_hydrolase"/>
    <property type="match status" value="1"/>
</dbReference>
<accession>A0A518CJA8</accession>
<gene>
    <name evidence="2" type="ORF">Pla110_10230</name>
</gene>
<evidence type="ECO:0000313" key="2">
    <source>
        <dbReference type="EMBL" id="QDU79315.1"/>
    </source>
</evidence>
<dbReference type="InterPro" id="IPR036514">
    <property type="entry name" value="SGNH_hydro_sf"/>
</dbReference>
<feature type="chain" id="PRO_5022149179" evidence="1">
    <location>
        <begin position="22"/>
        <end position="378"/>
    </location>
</feature>
<evidence type="ECO:0000313" key="3">
    <source>
        <dbReference type="Proteomes" id="UP000317178"/>
    </source>
</evidence>
<dbReference type="Proteomes" id="UP000317178">
    <property type="component" value="Chromosome"/>
</dbReference>
<dbReference type="SUPFAM" id="SSF52266">
    <property type="entry name" value="SGNH hydrolase"/>
    <property type="match status" value="1"/>
</dbReference>
<sequence precursor="true">MRRFLLSFSLCLLLGTLPVQAEQPTVENVQLTLPPAVYAVPESEVSLYFQNIVLYEPASDLQFKVTCDVGEKKPGRWIFEPDADDVGDYPLTLSVQDKTGNEIVSAKTVVHVAPRDAGAGQDLRLLIIGDSLTQASHYPNQIHTLSARPENPSITMLGTHQPSNALPEVVHEGYGGWTWHSFLSRYIPADKSDGTYRTKSSPFLKLNEEGKPTLDVQYFIDEHADGVAPDVVIFKLGINDAFRVNAADPDAQIDVILSRADQLVDEFKKVTPNAKLGICLTTPGNGREEAFEANYKDKYPRRGWKQIQHRLVQRYIEHFDGRESENISLIPTELNLDILDGYPHNNAVHPNKVGYEQIGTTIYAWLKYELAQSPSPAE</sequence>
<evidence type="ECO:0000256" key="1">
    <source>
        <dbReference type="SAM" id="SignalP"/>
    </source>
</evidence>
<dbReference type="PANTHER" id="PTHR30383">
    <property type="entry name" value="THIOESTERASE 1/PROTEASE 1/LYSOPHOSPHOLIPASE L1"/>
    <property type="match status" value="1"/>
</dbReference>
<keyword evidence="2" id="KW-0378">Hydrolase</keyword>
<reference evidence="2 3" key="1">
    <citation type="submission" date="2019-02" db="EMBL/GenBank/DDBJ databases">
        <title>Deep-cultivation of Planctomycetes and their phenomic and genomic characterization uncovers novel biology.</title>
        <authorList>
            <person name="Wiegand S."/>
            <person name="Jogler M."/>
            <person name="Boedeker C."/>
            <person name="Pinto D."/>
            <person name="Vollmers J."/>
            <person name="Rivas-Marin E."/>
            <person name="Kohn T."/>
            <person name="Peeters S.H."/>
            <person name="Heuer A."/>
            <person name="Rast P."/>
            <person name="Oberbeckmann S."/>
            <person name="Bunk B."/>
            <person name="Jeske O."/>
            <person name="Meyerdierks A."/>
            <person name="Storesund J.E."/>
            <person name="Kallscheuer N."/>
            <person name="Luecker S."/>
            <person name="Lage O.M."/>
            <person name="Pohl T."/>
            <person name="Merkel B.J."/>
            <person name="Hornburger P."/>
            <person name="Mueller R.-W."/>
            <person name="Bruemmer F."/>
            <person name="Labrenz M."/>
            <person name="Spormann A.M."/>
            <person name="Op den Camp H."/>
            <person name="Overmann J."/>
            <person name="Amann R."/>
            <person name="Jetten M.S.M."/>
            <person name="Mascher T."/>
            <person name="Medema M.H."/>
            <person name="Devos D.P."/>
            <person name="Kaster A.-K."/>
            <person name="Ovreas L."/>
            <person name="Rohde M."/>
            <person name="Galperin M.Y."/>
            <person name="Jogler C."/>
        </authorList>
    </citation>
    <scope>NUCLEOTIDE SEQUENCE [LARGE SCALE GENOMIC DNA]</scope>
    <source>
        <strain evidence="2 3">Pla110</strain>
    </source>
</reference>
<dbReference type="Gene3D" id="3.40.50.1110">
    <property type="entry name" value="SGNH hydrolase"/>
    <property type="match status" value="1"/>
</dbReference>
<dbReference type="InterPro" id="IPR001087">
    <property type="entry name" value="GDSL"/>
</dbReference>
<dbReference type="RefSeq" id="WP_197440511.1">
    <property type="nucleotide sequence ID" value="NZ_CP036281.1"/>
</dbReference>
<keyword evidence="3" id="KW-1185">Reference proteome</keyword>
<organism evidence="2 3">
    <name type="scientific">Polystyrenella longa</name>
    <dbReference type="NCBI Taxonomy" id="2528007"/>
    <lineage>
        <taxon>Bacteria</taxon>
        <taxon>Pseudomonadati</taxon>
        <taxon>Planctomycetota</taxon>
        <taxon>Planctomycetia</taxon>
        <taxon>Planctomycetales</taxon>
        <taxon>Planctomycetaceae</taxon>
        <taxon>Polystyrenella</taxon>
    </lineage>
</organism>
<dbReference type="AlphaFoldDB" id="A0A518CJA8"/>
<keyword evidence="1" id="KW-0732">Signal</keyword>
<dbReference type="Pfam" id="PF00657">
    <property type="entry name" value="Lipase_GDSL"/>
    <property type="match status" value="1"/>
</dbReference>
<name>A0A518CJA8_9PLAN</name>
<dbReference type="PANTHER" id="PTHR30383:SF26">
    <property type="entry name" value="SGNH HYDROLASE-TYPE ESTERASE DOMAIN-CONTAINING PROTEIN"/>
    <property type="match status" value="1"/>
</dbReference>
<dbReference type="GO" id="GO:0004622">
    <property type="term" value="F:phosphatidylcholine lysophospholipase activity"/>
    <property type="evidence" value="ECO:0007669"/>
    <property type="project" value="TreeGrafter"/>
</dbReference>
<dbReference type="KEGG" id="plon:Pla110_10230"/>
<dbReference type="EMBL" id="CP036281">
    <property type="protein sequence ID" value="QDU79315.1"/>
    <property type="molecule type" value="Genomic_DNA"/>
</dbReference>
<protein>
    <submittedName>
        <fullName evidence="2">GDSL-like Lipase/Acylhydrolase</fullName>
    </submittedName>
</protein>
<feature type="signal peptide" evidence="1">
    <location>
        <begin position="1"/>
        <end position="21"/>
    </location>
</feature>